<feature type="region of interest" description="Disordered" evidence="6">
    <location>
        <begin position="552"/>
        <end position="580"/>
    </location>
</feature>
<feature type="region of interest" description="Disordered" evidence="6">
    <location>
        <begin position="83"/>
        <end position="124"/>
    </location>
</feature>
<evidence type="ECO:0000256" key="5">
    <source>
        <dbReference type="ARBA" id="ARBA00023136"/>
    </source>
</evidence>
<evidence type="ECO:0000256" key="6">
    <source>
        <dbReference type="SAM" id="MobiDB-lite"/>
    </source>
</evidence>
<dbReference type="SUPFAM" id="SSF103473">
    <property type="entry name" value="MFS general substrate transporter"/>
    <property type="match status" value="1"/>
</dbReference>
<dbReference type="PANTHER" id="PTHR23502:SF4">
    <property type="entry name" value="MAJOR FACILITATOR SUPERFAMILY (MFS) PROFILE DOMAIN-CONTAINING PROTEIN-RELATED"/>
    <property type="match status" value="1"/>
</dbReference>
<evidence type="ECO:0000313" key="9">
    <source>
        <dbReference type="EMBL" id="KZF20445.1"/>
    </source>
</evidence>
<evidence type="ECO:0000256" key="7">
    <source>
        <dbReference type="SAM" id="Phobius"/>
    </source>
</evidence>
<organism evidence="9 10">
    <name type="scientific">Xylona heveae (strain CBS 132557 / TC161)</name>
    <dbReference type="NCBI Taxonomy" id="1328760"/>
    <lineage>
        <taxon>Eukaryota</taxon>
        <taxon>Fungi</taxon>
        <taxon>Dikarya</taxon>
        <taxon>Ascomycota</taxon>
        <taxon>Pezizomycotina</taxon>
        <taxon>Xylonomycetes</taxon>
        <taxon>Xylonales</taxon>
        <taxon>Xylonaceae</taxon>
        <taxon>Xylona</taxon>
    </lineage>
</organism>
<feature type="transmembrane region" description="Helical" evidence="7">
    <location>
        <begin position="713"/>
        <end position="733"/>
    </location>
</feature>
<feature type="domain" description="Major facilitator superfamily (MFS) profile" evidence="8">
    <location>
        <begin position="153"/>
        <end position="831"/>
    </location>
</feature>
<feature type="transmembrane region" description="Helical" evidence="7">
    <location>
        <begin position="244"/>
        <end position="271"/>
    </location>
</feature>
<dbReference type="InterPro" id="IPR036259">
    <property type="entry name" value="MFS_trans_sf"/>
</dbReference>
<feature type="transmembrane region" description="Helical" evidence="7">
    <location>
        <begin position="808"/>
        <end position="830"/>
    </location>
</feature>
<feature type="transmembrane region" description="Helical" evidence="7">
    <location>
        <begin position="195"/>
        <end position="214"/>
    </location>
</feature>
<keyword evidence="4 7" id="KW-1133">Transmembrane helix</keyword>
<dbReference type="EMBL" id="KV407463">
    <property type="protein sequence ID" value="KZF20445.1"/>
    <property type="molecule type" value="Genomic_DNA"/>
</dbReference>
<proteinExistence type="predicted"/>
<name>A0A165AGS3_XYLHT</name>
<feature type="region of interest" description="Disordered" evidence="6">
    <location>
        <begin position="1"/>
        <end position="47"/>
    </location>
</feature>
<feature type="transmembrane region" description="Helical" evidence="7">
    <location>
        <begin position="668"/>
        <end position="692"/>
    </location>
</feature>
<feature type="compositionally biased region" description="Basic and acidic residues" evidence="6">
    <location>
        <begin position="407"/>
        <end position="430"/>
    </location>
</feature>
<feature type="region of interest" description="Disordered" evidence="6">
    <location>
        <begin position="399"/>
        <end position="455"/>
    </location>
</feature>
<feature type="transmembrane region" description="Helical" evidence="7">
    <location>
        <begin position="278"/>
        <end position="301"/>
    </location>
</feature>
<dbReference type="PANTHER" id="PTHR23502">
    <property type="entry name" value="MAJOR FACILITATOR SUPERFAMILY"/>
    <property type="match status" value="1"/>
</dbReference>
<dbReference type="RefSeq" id="XP_018186000.1">
    <property type="nucleotide sequence ID" value="XM_018335415.1"/>
</dbReference>
<feature type="transmembrane region" description="Helical" evidence="7">
    <location>
        <begin position="219"/>
        <end position="238"/>
    </location>
</feature>
<dbReference type="OMA" id="RSTNENH"/>
<dbReference type="AlphaFoldDB" id="A0A165AGS3"/>
<dbReference type="Proteomes" id="UP000076632">
    <property type="component" value="Unassembled WGS sequence"/>
</dbReference>
<protein>
    <submittedName>
        <fullName evidence="9">MFS general substrate transporter</fullName>
    </submittedName>
</protein>
<evidence type="ECO:0000256" key="4">
    <source>
        <dbReference type="ARBA" id="ARBA00022989"/>
    </source>
</evidence>
<evidence type="ECO:0000259" key="8">
    <source>
        <dbReference type="PROSITE" id="PS50850"/>
    </source>
</evidence>
<keyword evidence="5 7" id="KW-0472">Membrane</keyword>
<gene>
    <name evidence="9" type="ORF">L228DRAFT_270516</name>
</gene>
<dbReference type="PROSITE" id="PS50850">
    <property type="entry name" value="MFS"/>
    <property type="match status" value="1"/>
</dbReference>
<dbReference type="FunFam" id="1.20.1250.20:FF:000396">
    <property type="entry name" value="MFS general substrate transporter"/>
    <property type="match status" value="1"/>
</dbReference>
<evidence type="ECO:0000313" key="10">
    <source>
        <dbReference type="Proteomes" id="UP000076632"/>
    </source>
</evidence>
<feature type="transmembrane region" description="Helical" evidence="7">
    <location>
        <begin position="624"/>
        <end position="648"/>
    </location>
</feature>
<dbReference type="InterPro" id="IPR020846">
    <property type="entry name" value="MFS_dom"/>
</dbReference>
<dbReference type="GO" id="GO:0005886">
    <property type="term" value="C:plasma membrane"/>
    <property type="evidence" value="ECO:0007669"/>
    <property type="project" value="TreeGrafter"/>
</dbReference>
<evidence type="ECO:0000256" key="2">
    <source>
        <dbReference type="ARBA" id="ARBA00022448"/>
    </source>
</evidence>
<keyword evidence="3 7" id="KW-0812">Transmembrane</keyword>
<dbReference type="FunFam" id="1.20.1720.10:FF:000009">
    <property type="entry name" value="MFS multidrug transporter"/>
    <property type="match status" value="1"/>
</dbReference>
<dbReference type="GO" id="GO:0022857">
    <property type="term" value="F:transmembrane transporter activity"/>
    <property type="evidence" value="ECO:0007669"/>
    <property type="project" value="InterPro"/>
</dbReference>
<dbReference type="GeneID" id="28900552"/>
<dbReference type="OrthoDB" id="4500315at2759"/>
<feature type="transmembrane region" description="Helical" evidence="7">
    <location>
        <begin position="745"/>
        <end position="766"/>
    </location>
</feature>
<feature type="transmembrane region" description="Helical" evidence="7">
    <location>
        <begin position="153"/>
        <end position="175"/>
    </location>
</feature>
<dbReference type="Gene3D" id="1.20.1720.10">
    <property type="entry name" value="Multidrug resistance protein D"/>
    <property type="match status" value="1"/>
</dbReference>
<keyword evidence="10" id="KW-1185">Reference proteome</keyword>
<sequence>MESTEKPPAAQGQGQIPKAKRSWINRFRSQPSDAAGHRGGAESVEDLENQKIRPAKWCLGILNDPETVEVPGSVLLLSTSDHNAPLGLRNTPARTSASSIPSFRYPPPQPRHKAGTPAEEKKRTADGQIILDPQPDDSLNDPLNWPAWRRDSALLSLGLYCLLGGGMTPVLAAGFNNVAADYHVSIPKVALTTGLYMMGLGVGSVIVSPTAIILGKRPVYLLGAIVFLLSSVWCALSPNYASLVVARVIMGIAVSPCECLPSATIAEIFFLHERAYRVGIYTLLLLGGKNLVPLVAAAIIQRLGWRWVFWIVAIIVGFCFGLLFLFVPETFWDRTPRPKKQRPTLSEQLSSVLHYHHHHRQEPHRKCTGTLGGEMATDAETEKSVPGTPIAPACSGTIAHRRQQRNAHVEFTDGDDKADGDGTTSRKSEDGVQTPLTLSGFGFSHTNSAAASDPPALQSALFPAREEQALSEPSELHHWPCPASHQASLAVTMSDSGAGVRPSTPDLHNFNSPFYEGVQRKDTDYFNKDGEPLESPRRVSRSLRRFTFPLSMKSSSHHRNSASQSRIRSRPATADGVMSPPLPLSMRYTKELQSQPPKSFVQTLKPWNGRLRHEHWFRIAFRPFILFAYPSVLWSTVIYSLSVGWLIVLSESVSEIYRNRETYNFSSLSAGLIYVAPFVGGVLGTAVAGRVSDIIVRYMSRRNGGVYEPEFRLVMAIPIAISTSIGLMGYGWSAQIHDHWIVPTIFFAIISFGCCLGSTTSITFCVDCYRQYAGEALVTMNFSKNIFHGLVFSLFFNRWLAADGARTVFLSLGGIQLFCLLFTIPMYIFGKRARMWTVRRNLMEKF</sequence>
<feature type="transmembrane region" description="Helical" evidence="7">
    <location>
        <begin position="786"/>
        <end position="802"/>
    </location>
</feature>
<dbReference type="Gene3D" id="1.20.1250.20">
    <property type="entry name" value="MFS general substrate transporter like domains"/>
    <property type="match status" value="1"/>
</dbReference>
<comment type="subcellular location">
    <subcellularLocation>
        <location evidence="1">Membrane</location>
        <topology evidence="1">Multi-pass membrane protein</topology>
    </subcellularLocation>
</comment>
<accession>A0A165AGS3</accession>
<evidence type="ECO:0000256" key="3">
    <source>
        <dbReference type="ARBA" id="ARBA00022692"/>
    </source>
</evidence>
<evidence type="ECO:0000256" key="1">
    <source>
        <dbReference type="ARBA" id="ARBA00004141"/>
    </source>
</evidence>
<dbReference type="InParanoid" id="A0A165AGS3"/>
<dbReference type="Pfam" id="PF07690">
    <property type="entry name" value="MFS_1"/>
    <property type="match status" value="2"/>
</dbReference>
<feature type="compositionally biased region" description="Polar residues" evidence="6">
    <location>
        <begin position="92"/>
        <end position="101"/>
    </location>
</feature>
<keyword evidence="2" id="KW-0813">Transport</keyword>
<dbReference type="STRING" id="1328760.A0A165AGS3"/>
<dbReference type="InterPro" id="IPR011701">
    <property type="entry name" value="MFS"/>
</dbReference>
<feature type="transmembrane region" description="Helical" evidence="7">
    <location>
        <begin position="307"/>
        <end position="332"/>
    </location>
</feature>
<reference evidence="9 10" key="1">
    <citation type="journal article" date="2016" name="Fungal Biol.">
        <title>The genome of Xylona heveae provides a window into fungal endophytism.</title>
        <authorList>
            <person name="Gazis R."/>
            <person name="Kuo A."/>
            <person name="Riley R."/>
            <person name="LaButti K."/>
            <person name="Lipzen A."/>
            <person name="Lin J."/>
            <person name="Amirebrahimi M."/>
            <person name="Hesse C.N."/>
            <person name="Spatafora J.W."/>
            <person name="Henrissat B."/>
            <person name="Hainaut M."/>
            <person name="Grigoriev I.V."/>
            <person name="Hibbett D.S."/>
        </authorList>
    </citation>
    <scope>NUCLEOTIDE SEQUENCE [LARGE SCALE GENOMIC DNA]</scope>
    <source>
        <strain evidence="9 10">TC161</strain>
    </source>
</reference>
<feature type="region of interest" description="Disordered" evidence="6">
    <location>
        <begin position="493"/>
        <end position="512"/>
    </location>
</feature>